<dbReference type="KEGG" id="vg:15926772"/>
<dbReference type="Proteomes" id="UP000201461">
    <property type="component" value="Segment"/>
</dbReference>
<dbReference type="GeneID" id="15926772"/>
<name>R9TJN3_9CAUD</name>
<dbReference type="RefSeq" id="YP_008125466.1">
    <property type="nucleotide sequence ID" value="NC_021529.2"/>
</dbReference>
<sequence length="168" mass="19728">MFYKVGYKTEAVTKTRSIRLEDKVQIVLDTRVISDMTLVHHNRAINAAVFVSYDDGFSISIVNGKIYGTFEKICCYKTEWKDEIRIVDAISLRHEYVKNERKETDFAINEGDFIMCWIRDELVEMKVLHSSDKKLVLLDTEDEDEEIFEITEDYMPPNFSFNDAITFK</sequence>
<reference evidence="1 2" key="1">
    <citation type="journal article" date="2014" name="Genome Biol. Evol.">
        <title>Composite Conserved Promoter-Terminator Motifs (PeSLs) that Mediate Modular Shuffling in the Diverse T4-Like Myoviruses.</title>
        <authorList>
            <person name="Comeau A.M."/>
            <person name="Arbiol C."/>
            <person name="Krisch H.M."/>
        </authorList>
    </citation>
    <scope>NUCLEOTIDE SEQUENCE [LARGE SCALE GENOMIC DNA]</scope>
</reference>
<keyword evidence="2" id="KW-1185">Reference proteome</keyword>
<organism evidence="1 2">
    <name type="scientific">Vibrio phage nt-1</name>
    <dbReference type="NCBI Taxonomy" id="115992"/>
    <lineage>
        <taxon>Viruses</taxon>
        <taxon>Duplodnaviria</taxon>
        <taxon>Heunggongvirae</taxon>
        <taxon>Uroviricota</taxon>
        <taxon>Caudoviricetes</taxon>
        <taxon>Pantevenvirales</taxon>
        <taxon>Straboviridae</taxon>
        <taxon>Mylasvirus</taxon>
        <taxon>Mylasvirus persius</taxon>
    </lineage>
</organism>
<accession>R9TJN3</accession>
<dbReference type="EMBL" id="HQ317393">
    <property type="protein sequence ID" value="AGN30317.1"/>
    <property type="molecule type" value="Genomic_DNA"/>
</dbReference>
<protein>
    <submittedName>
        <fullName evidence="1">Uncharacterized protein</fullName>
    </submittedName>
</protein>
<gene>
    <name evidence="1" type="ORF">VPFG_00319</name>
</gene>
<evidence type="ECO:0000313" key="2">
    <source>
        <dbReference type="Proteomes" id="UP000201461"/>
    </source>
</evidence>
<evidence type="ECO:0000313" key="1">
    <source>
        <dbReference type="EMBL" id="AGN30317.1"/>
    </source>
</evidence>
<dbReference type="OrthoDB" id="37005at10239"/>
<proteinExistence type="predicted"/>